<dbReference type="EnsemblMetazoa" id="AFUN011869-RA">
    <property type="protein sequence ID" value="AFUN011869-PA"/>
    <property type="gene ID" value="AFUN011869"/>
</dbReference>
<evidence type="ECO:0000313" key="1">
    <source>
        <dbReference type="EnsemblMetazoa" id="AFUN011869-PA"/>
    </source>
</evidence>
<dbReference type="VEuPathDB" id="VectorBase:AFUN011869"/>
<dbReference type="PANTHER" id="PTHR33053:SF9">
    <property type="entry name" value="AGAP000105-PA"/>
    <property type="match status" value="1"/>
</dbReference>
<protein>
    <submittedName>
        <fullName evidence="1">Uncharacterized protein</fullName>
    </submittedName>
</protein>
<accession>A0A182RZY7</accession>
<proteinExistence type="predicted"/>
<name>A0A182RZY7_ANOFN</name>
<dbReference type="PANTHER" id="PTHR33053">
    <property type="entry name" value="PROTEIN, PUTATIVE-RELATED"/>
    <property type="match status" value="1"/>
</dbReference>
<reference evidence="1" key="1">
    <citation type="submission" date="2020-05" db="UniProtKB">
        <authorList>
            <consortium name="EnsemblMetazoa"/>
        </authorList>
    </citation>
    <scope>IDENTIFICATION</scope>
    <source>
        <strain evidence="1">FUMOZ</strain>
    </source>
</reference>
<organism evidence="1">
    <name type="scientific">Anopheles funestus</name>
    <name type="common">African malaria mosquito</name>
    <dbReference type="NCBI Taxonomy" id="62324"/>
    <lineage>
        <taxon>Eukaryota</taxon>
        <taxon>Metazoa</taxon>
        <taxon>Ecdysozoa</taxon>
        <taxon>Arthropoda</taxon>
        <taxon>Hexapoda</taxon>
        <taxon>Insecta</taxon>
        <taxon>Pterygota</taxon>
        <taxon>Neoptera</taxon>
        <taxon>Endopterygota</taxon>
        <taxon>Diptera</taxon>
        <taxon>Nematocera</taxon>
        <taxon>Culicoidea</taxon>
        <taxon>Culicidae</taxon>
        <taxon>Anophelinae</taxon>
        <taxon>Anopheles</taxon>
    </lineage>
</organism>
<sequence length="73" mass="8222">MTPELTMELNISIDGLPLHKSGPTQLWPILMQVRNIPEIPIMVLGIYCGMAEPDNVEGFLRPLVMEINHILVQ</sequence>
<dbReference type="AlphaFoldDB" id="A0A182RZY7"/>